<dbReference type="KEGG" id="azm:DM194_18795"/>
<dbReference type="Gene3D" id="3.40.190.290">
    <property type="match status" value="1"/>
</dbReference>
<dbReference type="InterPro" id="IPR036390">
    <property type="entry name" value="WH_DNA-bd_sf"/>
</dbReference>
<proteinExistence type="inferred from homology"/>
<evidence type="ECO:0000256" key="5">
    <source>
        <dbReference type="SAM" id="MobiDB-lite"/>
    </source>
</evidence>
<dbReference type="SUPFAM" id="SSF46785">
    <property type="entry name" value="Winged helix' DNA-binding domain"/>
    <property type="match status" value="1"/>
</dbReference>
<evidence type="ECO:0000256" key="2">
    <source>
        <dbReference type="ARBA" id="ARBA00023015"/>
    </source>
</evidence>
<keyword evidence="8" id="KW-1185">Reference proteome</keyword>
<dbReference type="InterPro" id="IPR005119">
    <property type="entry name" value="LysR_subst-bd"/>
</dbReference>
<comment type="similarity">
    <text evidence="1">Belongs to the LysR transcriptional regulatory family.</text>
</comment>
<gene>
    <name evidence="7" type="ORF">DM194_18795</name>
</gene>
<keyword evidence="4" id="KW-0804">Transcription</keyword>
<accession>A0A2U9SET9</accession>
<evidence type="ECO:0000256" key="1">
    <source>
        <dbReference type="ARBA" id="ARBA00009437"/>
    </source>
</evidence>
<dbReference type="Pfam" id="PF00126">
    <property type="entry name" value="HTH_1"/>
    <property type="match status" value="1"/>
</dbReference>
<evidence type="ECO:0000259" key="6">
    <source>
        <dbReference type="PROSITE" id="PS50931"/>
    </source>
</evidence>
<dbReference type="Pfam" id="PF03466">
    <property type="entry name" value="LysR_substrate"/>
    <property type="match status" value="1"/>
</dbReference>
<dbReference type="GO" id="GO:0010628">
    <property type="term" value="P:positive regulation of gene expression"/>
    <property type="evidence" value="ECO:0007669"/>
    <property type="project" value="TreeGrafter"/>
</dbReference>
<name>A0A2U9SET9_9PROT</name>
<dbReference type="GO" id="GO:0043565">
    <property type="term" value="F:sequence-specific DNA binding"/>
    <property type="evidence" value="ECO:0007669"/>
    <property type="project" value="TreeGrafter"/>
</dbReference>
<dbReference type="AlphaFoldDB" id="A0A2U9SET9"/>
<dbReference type="Proteomes" id="UP000249605">
    <property type="component" value="Plasmid unnamed7"/>
</dbReference>
<organism evidence="7 8">
    <name type="scientific">Azospirillum ramasamyi</name>
    <dbReference type="NCBI Taxonomy" id="682998"/>
    <lineage>
        <taxon>Bacteria</taxon>
        <taxon>Pseudomonadati</taxon>
        <taxon>Pseudomonadota</taxon>
        <taxon>Alphaproteobacteria</taxon>
        <taxon>Rhodospirillales</taxon>
        <taxon>Azospirillaceae</taxon>
        <taxon>Azospirillum</taxon>
    </lineage>
</organism>
<geneLocation type="plasmid" evidence="7 8">
    <name>unnamed7</name>
</geneLocation>
<feature type="region of interest" description="Disordered" evidence="5">
    <location>
        <begin position="1"/>
        <end position="23"/>
    </location>
</feature>
<dbReference type="GO" id="GO:0003700">
    <property type="term" value="F:DNA-binding transcription factor activity"/>
    <property type="evidence" value="ECO:0007669"/>
    <property type="project" value="InterPro"/>
</dbReference>
<dbReference type="PRINTS" id="PR00039">
    <property type="entry name" value="HTHLYSR"/>
</dbReference>
<dbReference type="PANTHER" id="PTHR30427">
    <property type="entry name" value="TRANSCRIPTIONAL ACTIVATOR PROTEIN LYSR"/>
    <property type="match status" value="1"/>
</dbReference>
<evidence type="ECO:0000256" key="4">
    <source>
        <dbReference type="ARBA" id="ARBA00023163"/>
    </source>
</evidence>
<dbReference type="Gene3D" id="1.10.10.10">
    <property type="entry name" value="Winged helix-like DNA-binding domain superfamily/Winged helix DNA-binding domain"/>
    <property type="match status" value="1"/>
</dbReference>
<dbReference type="InterPro" id="IPR036388">
    <property type="entry name" value="WH-like_DNA-bd_sf"/>
</dbReference>
<evidence type="ECO:0000313" key="8">
    <source>
        <dbReference type="Proteomes" id="UP000249605"/>
    </source>
</evidence>
<keyword evidence="3" id="KW-0238">DNA-binding</keyword>
<evidence type="ECO:0000313" key="7">
    <source>
        <dbReference type="EMBL" id="AWU96338.1"/>
    </source>
</evidence>
<reference evidence="7 8" key="1">
    <citation type="submission" date="2018-06" db="EMBL/GenBank/DDBJ databases">
        <title>Complete genome sequencing of Azospirillum sp. M2T2B2.</title>
        <authorList>
            <person name="Heo J."/>
            <person name="Kim S.-J."/>
            <person name="Kwon S.-W."/>
            <person name="Anandham R."/>
        </authorList>
    </citation>
    <scope>NUCLEOTIDE SEQUENCE [LARGE SCALE GENOMIC DNA]</scope>
    <source>
        <strain evidence="7 8">M2T2B2</strain>
        <plasmid evidence="7 8">unnamed7</plasmid>
    </source>
</reference>
<dbReference type="OrthoDB" id="8479870at2"/>
<feature type="domain" description="HTH lysR-type" evidence="6">
    <location>
        <begin position="50"/>
        <end position="107"/>
    </location>
</feature>
<keyword evidence="7" id="KW-0614">Plasmid</keyword>
<dbReference type="PROSITE" id="PS50931">
    <property type="entry name" value="HTH_LYSR"/>
    <property type="match status" value="1"/>
</dbReference>
<keyword evidence="2" id="KW-0805">Transcription regulation</keyword>
<dbReference type="EMBL" id="CP029831">
    <property type="protein sequence ID" value="AWU96338.1"/>
    <property type="molecule type" value="Genomic_DNA"/>
</dbReference>
<dbReference type="SUPFAM" id="SSF53850">
    <property type="entry name" value="Periplasmic binding protein-like II"/>
    <property type="match status" value="1"/>
</dbReference>
<evidence type="ECO:0000256" key="3">
    <source>
        <dbReference type="ARBA" id="ARBA00023125"/>
    </source>
</evidence>
<dbReference type="InterPro" id="IPR037424">
    <property type="entry name" value="NocR_PBP2"/>
</dbReference>
<sequence length="346" mass="38096">MAGRRPNSHWPTPGAETNERPRWRGAKLVTDAEKTPKGSARDIGYGQVRLSVRQLEAFRAFMLARTTNGAAAILGISQPAISRLIEQLERSLRFELFDRKNGRLVPTPEADIFFEEVERTFVSVDKISEIARDIQAARMGSLTVATMPALAHAFLPTVIARFATQHPQARISVLVFPSTKIEELVSAHHVDFGLGEFPFVRSGINAAEFCCTPYVLAMPAGHPLAALPQVAVTDLAGVPFISLSSNTAARHAIDQQFLMANVPREQYYEAQNSGVIAGMIAQGLGVGLIDPFTARDFQGRGVDIRPFEPNIPFRVGVLHPAHRPLSRVGREFLGMLQTIRKEWGIR</sequence>
<dbReference type="InterPro" id="IPR000847">
    <property type="entry name" value="LysR_HTH_N"/>
</dbReference>
<protein>
    <submittedName>
        <fullName evidence="7">LysR family transcriptional regulator</fullName>
    </submittedName>
</protein>
<dbReference type="CDD" id="cd08415">
    <property type="entry name" value="PBP2_LysR_opines_like"/>
    <property type="match status" value="1"/>
</dbReference>
<dbReference type="PANTHER" id="PTHR30427:SF1">
    <property type="entry name" value="TRANSCRIPTIONAL ACTIVATOR PROTEIN LYSR"/>
    <property type="match status" value="1"/>
</dbReference>